<dbReference type="AlphaFoldDB" id="A0A919EGY7"/>
<evidence type="ECO:0000259" key="1">
    <source>
        <dbReference type="PROSITE" id="PS51725"/>
    </source>
</evidence>
<evidence type="ECO:0000313" key="2">
    <source>
        <dbReference type="EMBL" id="GHF78602.1"/>
    </source>
</evidence>
<dbReference type="RefSeq" id="WP_190040564.1">
    <property type="nucleotide sequence ID" value="NZ_BNBE01000001.1"/>
</dbReference>
<keyword evidence="3" id="KW-1185">Reference proteome</keyword>
<dbReference type="Gene3D" id="3.30.70.100">
    <property type="match status" value="2"/>
</dbReference>
<dbReference type="Proteomes" id="UP000632849">
    <property type="component" value="Unassembled WGS sequence"/>
</dbReference>
<proteinExistence type="predicted"/>
<evidence type="ECO:0000313" key="3">
    <source>
        <dbReference type="Proteomes" id="UP000632849"/>
    </source>
</evidence>
<dbReference type="InterPro" id="IPR011008">
    <property type="entry name" value="Dimeric_a/b-barrel"/>
</dbReference>
<feature type="domain" description="ABM" evidence="1">
    <location>
        <begin position="122"/>
        <end position="211"/>
    </location>
</feature>
<comment type="caution">
    <text evidence="2">The sequence shown here is derived from an EMBL/GenBank/DDBJ whole genome shotgun (WGS) entry which is preliminary data.</text>
</comment>
<dbReference type="SUPFAM" id="SSF54909">
    <property type="entry name" value="Dimeric alpha+beta barrel"/>
    <property type="match status" value="2"/>
</dbReference>
<name>A0A919EGY7_STRFL</name>
<dbReference type="PROSITE" id="PS51725">
    <property type="entry name" value="ABM"/>
    <property type="match status" value="1"/>
</dbReference>
<reference evidence="2" key="2">
    <citation type="submission" date="2020-09" db="EMBL/GenBank/DDBJ databases">
        <authorList>
            <person name="Sun Q."/>
            <person name="Ohkuma M."/>
        </authorList>
    </citation>
    <scope>NUCLEOTIDE SEQUENCE</scope>
    <source>
        <strain evidence="2">JCM 4122</strain>
    </source>
</reference>
<sequence>MPDARAARPGREAGFVSFGVLRTTGPEAAADLVAVLKAEVTAWVRHTPGFVSSRVHLSADGATVVNRGEWTDEAAYRTSFRDNPAGGVLHGLGRRPGVVSATVFHGAPAPGIEGPETDARPGVVVVATRHLDGHGSARAVLDLLERSSEWKRGFPGFISATPYVDRDGTTFINYPMWVSEVAYRSWMADPRISEGQEELARLEVAPPEYVLCTVAAHMDAAPRTEQESGPA</sequence>
<gene>
    <name evidence="2" type="ORF">GCM10017667_02500</name>
</gene>
<organism evidence="2 3">
    <name type="scientific">Streptomyces filamentosus</name>
    <name type="common">Streptomyces roseosporus</name>
    <dbReference type="NCBI Taxonomy" id="67294"/>
    <lineage>
        <taxon>Bacteria</taxon>
        <taxon>Bacillati</taxon>
        <taxon>Actinomycetota</taxon>
        <taxon>Actinomycetes</taxon>
        <taxon>Kitasatosporales</taxon>
        <taxon>Streptomycetaceae</taxon>
        <taxon>Streptomyces</taxon>
    </lineage>
</organism>
<protein>
    <recommendedName>
        <fullName evidence="1">ABM domain-containing protein</fullName>
    </recommendedName>
</protein>
<accession>A0A919EGY7</accession>
<dbReference type="EMBL" id="BNBE01000001">
    <property type="protein sequence ID" value="GHF78602.1"/>
    <property type="molecule type" value="Genomic_DNA"/>
</dbReference>
<dbReference type="InterPro" id="IPR007138">
    <property type="entry name" value="ABM_dom"/>
</dbReference>
<reference evidence="2" key="1">
    <citation type="journal article" date="2014" name="Int. J. Syst. Evol. Microbiol.">
        <title>Complete genome sequence of Corynebacterium casei LMG S-19264T (=DSM 44701T), isolated from a smear-ripened cheese.</title>
        <authorList>
            <consortium name="US DOE Joint Genome Institute (JGI-PGF)"/>
            <person name="Walter F."/>
            <person name="Albersmeier A."/>
            <person name="Kalinowski J."/>
            <person name="Ruckert C."/>
        </authorList>
    </citation>
    <scope>NUCLEOTIDE SEQUENCE</scope>
    <source>
        <strain evidence="2">JCM 4122</strain>
    </source>
</reference>